<feature type="compositionally biased region" description="Basic and acidic residues" evidence="1">
    <location>
        <begin position="1"/>
        <end position="10"/>
    </location>
</feature>
<organism evidence="2 3">
    <name type="scientific">Patellaria atrata CBS 101060</name>
    <dbReference type="NCBI Taxonomy" id="1346257"/>
    <lineage>
        <taxon>Eukaryota</taxon>
        <taxon>Fungi</taxon>
        <taxon>Dikarya</taxon>
        <taxon>Ascomycota</taxon>
        <taxon>Pezizomycotina</taxon>
        <taxon>Dothideomycetes</taxon>
        <taxon>Dothideomycetes incertae sedis</taxon>
        <taxon>Patellariales</taxon>
        <taxon>Patellariaceae</taxon>
        <taxon>Patellaria</taxon>
    </lineage>
</organism>
<evidence type="ECO:0000256" key="1">
    <source>
        <dbReference type="SAM" id="MobiDB-lite"/>
    </source>
</evidence>
<comment type="caution">
    <text evidence="2">The sequence shown here is derived from an EMBL/GenBank/DDBJ whole genome shotgun (WGS) entry which is preliminary data.</text>
</comment>
<feature type="region of interest" description="Disordered" evidence="1">
    <location>
        <begin position="283"/>
        <end position="487"/>
    </location>
</feature>
<dbReference type="AlphaFoldDB" id="A0A9P4VNJ4"/>
<feature type="compositionally biased region" description="Acidic residues" evidence="1">
    <location>
        <begin position="305"/>
        <end position="316"/>
    </location>
</feature>
<feature type="compositionally biased region" description="Low complexity" evidence="1">
    <location>
        <begin position="11"/>
        <end position="20"/>
    </location>
</feature>
<accession>A0A9P4VNJ4</accession>
<evidence type="ECO:0000313" key="3">
    <source>
        <dbReference type="Proteomes" id="UP000799429"/>
    </source>
</evidence>
<feature type="region of interest" description="Disordered" evidence="1">
    <location>
        <begin position="1"/>
        <end position="44"/>
    </location>
</feature>
<feature type="compositionally biased region" description="Basic and acidic residues" evidence="1">
    <location>
        <begin position="327"/>
        <end position="336"/>
    </location>
</feature>
<keyword evidence="3" id="KW-1185">Reference proteome</keyword>
<feature type="compositionally biased region" description="Basic residues" evidence="1">
    <location>
        <begin position="416"/>
        <end position="429"/>
    </location>
</feature>
<feature type="compositionally biased region" description="Basic and acidic residues" evidence="1">
    <location>
        <begin position="361"/>
        <end position="400"/>
    </location>
</feature>
<dbReference type="EMBL" id="MU006098">
    <property type="protein sequence ID" value="KAF2837793.1"/>
    <property type="molecule type" value="Genomic_DNA"/>
</dbReference>
<proteinExistence type="predicted"/>
<evidence type="ECO:0000313" key="2">
    <source>
        <dbReference type="EMBL" id="KAF2837793.1"/>
    </source>
</evidence>
<feature type="compositionally biased region" description="Basic and acidic residues" evidence="1">
    <location>
        <begin position="431"/>
        <end position="463"/>
    </location>
</feature>
<dbReference type="Proteomes" id="UP000799429">
    <property type="component" value="Unassembled WGS sequence"/>
</dbReference>
<protein>
    <submittedName>
        <fullName evidence="2">Uncharacterized protein</fullName>
    </submittedName>
</protein>
<sequence>MSPTERDAERAANNQAYEQRQQAREERGARNLKNEEEKAARLARAAERAANREINEKKKKFCPAQFPPHIEDLFNYDNDVRRRLREGPTFDLVFVTKDDCKNMVYQNAPIHLFAAYSKVIYEHFTDPASRNTREVRIPLEGASMLALDHIFTWMDRNSCTAMPYCLRTRDKFVDNVSLYRASLLLRITSASTRLWNVVRMHISYSRPLSVGEMSLIMKSFEPNHPLVHHMVRNLEHILYNKTHPDVEEVKKFIAETPVLETKLKNIAREPNDFITKVKMEQELRAQHGRPSNYVPSPDPEKQEQQPEESEQDEDVDFCPTKNGQESEQDHHDERVAPEPGQESQQDYENECIIPEPVPEAEQDHHKEHVTPEQVKEPKQVKTPEHPPTEQEQCLKRDDRVGGCVIPLRKPQDQLKPPKRKQKQKQKQTQKQKQESKSRKTKYETDEEWTKTQQEKFDERRKLASDGQRWLSDTDADAIMGRHKPRQG</sequence>
<feature type="compositionally biased region" description="Basic and acidic residues" evidence="1">
    <location>
        <begin position="21"/>
        <end position="44"/>
    </location>
</feature>
<reference evidence="2" key="1">
    <citation type="journal article" date="2020" name="Stud. Mycol.">
        <title>101 Dothideomycetes genomes: a test case for predicting lifestyles and emergence of pathogens.</title>
        <authorList>
            <person name="Haridas S."/>
            <person name="Albert R."/>
            <person name="Binder M."/>
            <person name="Bloem J."/>
            <person name="Labutti K."/>
            <person name="Salamov A."/>
            <person name="Andreopoulos B."/>
            <person name="Baker S."/>
            <person name="Barry K."/>
            <person name="Bills G."/>
            <person name="Bluhm B."/>
            <person name="Cannon C."/>
            <person name="Castanera R."/>
            <person name="Culley D."/>
            <person name="Daum C."/>
            <person name="Ezra D."/>
            <person name="Gonzalez J."/>
            <person name="Henrissat B."/>
            <person name="Kuo A."/>
            <person name="Liang C."/>
            <person name="Lipzen A."/>
            <person name="Lutzoni F."/>
            <person name="Magnuson J."/>
            <person name="Mondo S."/>
            <person name="Nolan M."/>
            <person name="Ohm R."/>
            <person name="Pangilinan J."/>
            <person name="Park H.-J."/>
            <person name="Ramirez L."/>
            <person name="Alfaro M."/>
            <person name="Sun H."/>
            <person name="Tritt A."/>
            <person name="Yoshinaga Y."/>
            <person name="Zwiers L.-H."/>
            <person name="Turgeon B."/>
            <person name="Goodwin S."/>
            <person name="Spatafora J."/>
            <person name="Crous P."/>
            <person name="Grigoriev I."/>
        </authorList>
    </citation>
    <scope>NUCLEOTIDE SEQUENCE</scope>
    <source>
        <strain evidence="2">CBS 101060</strain>
    </source>
</reference>
<gene>
    <name evidence="2" type="ORF">M501DRAFT_1017569</name>
</gene>
<name>A0A9P4VNJ4_9PEZI</name>